<feature type="domain" description="tRNA(Ile)-lysidine/2-thiocytidine synthase N-terminal" evidence="7">
    <location>
        <begin position="19"/>
        <end position="195"/>
    </location>
</feature>
<comment type="subcellular location">
    <subcellularLocation>
        <location evidence="6">Cytoplasm</location>
    </subcellularLocation>
</comment>
<evidence type="ECO:0000256" key="2">
    <source>
        <dbReference type="ARBA" id="ARBA00022694"/>
    </source>
</evidence>
<evidence type="ECO:0000259" key="7">
    <source>
        <dbReference type="Pfam" id="PF01171"/>
    </source>
</evidence>
<evidence type="ECO:0000256" key="4">
    <source>
        <dbReference type="ARBA" id="ARBA00022840"/>
    </source>
</evidence>
<dbReference type="InterPro" id="IPR012094">
    <property type="entry name" value="tRNA_Ile_lys_synt"/>
</dbReference>
<protein>
    <recommendedName>
        <fullName evidence="6">tRNA(Ile)-lysidine synthase</fullName>
        <ecNumber evidence="6">6.3.4.19</ecNumber>
    </recommendedName>
    <alternativeName>
        <fullName evidence="6">tRNA(Ile)-2-lysyl-cytidine synthase</fullName>
    </alternativeName>
    <alternativeName>
        <fullName evidence="6">tRNA(Ile)-lysidine synthetase</fullName>
    </alternativeName>
</protein>
<comment type="function">
    <text evidence="6">Ligates lysine onto the cytidine present at position 34 of the AUA codon-specific tRNA(Ile) that contains the anticodon CAU, in an ATP-dependent manner. Cytidine is converted to lysidine, thus changing the amino acid specificity of the tRNA from methionine to isoleucine.</text>
</comment>
<keyword evidence="3 6" id="KW-0547">Nucleotide-binding</keyword>
<sequence length="391" mass="45816">MSIYDKLSADTHRLKTSQNLLGFSGGVDSVGLFFILQHLNIPFDIAIINYHTREQSLQEVAYAKQLSITYHKKCFVKDAPLGFTSNFESQARQIRYAFFDEIIVNHQYTHLILAHQLNDHFEWILMQFAKGAGLGNLVGFDTQRKTPQGDYEIIRPLAMIPKNDIYQYCFDNALTFFEDESNQDMRFKRNFFRKNFSDPFIQAFPNGVAKSLLYLQEDKNILLNLVEPKYLELSWKDLNKSNQKYRIFSINKKHLEKKAYLVLLHVDKIAKELGCVLSQSQRQEIIRTHFSCEIQHRLIITHNTHCIFITYKINEDVICADMGKKVMLLPMNKSFKQKCGNLKIPPKLRKPLWLIFCASNILDSHCDNAKDYYFKTKINIFFKQFGNFFTP</sequence>
<dbReference type="InterPro" id="IPR012795">
    <property type="entry name" value="tRNA_Ile_lys_synt_N"/>
</dbReference>
<gene>
    <name evidence="6 8" type="primary">tilS</name>
    <name evidence="8" type="ORF">Helico6505_0050</name>
</gene>
<feature type="binding site" evidence="6">
    <location>
        <begin position="24"/>
        <end position="29"/>
    </location>
    <ligand>
        <name>ATP</name>
        <dbReference type="ChEBI" id="CHEBI:30616"/>
    </ligand>
</feature>
<comment type="domain">
    <text evidence="6">The N-terminal region contains the highly conserved SGGXDS motif, predicted to be a P-loop motif involved in ATP binding.</text>
</comment>
<dbReference type="EC" id="6.3.4.19" evidence="6"/>
<dbReference type="Pfam" id="PF01171">
    <property type="entry name" value="ATP_bind_3"/>
    <property type="match status" value="1"/>
</dbReference>
<dbReference type="CDD" id="cd01992">
    <property type="entry name" value="TilS_N"/>
    <property type="match status" value="1"/>
</dbReference>
<proteinExistence type="inferred from homology"/>
<dbReference type="PANTHER" id="PTHR43033">
    <property type="entry name" value="TRNA(ILE)-LYSIDINE SYNTHASE-RELATED"/>
    <property type="match status" value="1"/>
</dbReference>
<dbReference type="SUPFAM" id="SSF52402">
    <property type="entry name" value="Adenine nucleotide alpha hydrolases-like"/>
    <property type="match status" value="1"/>
</dbReference>
<evidence type="ECO:0000256" key="6">
    <source>
        <dbReference type="HAMAP-Rule" id="MF_01161"/>
    </source>
</evidence>
<dbReference type="Gene3D" id="3.40.50.620">
    <property type="entry name" value="HUPs"/>
    <property type="match status" value="1"/>
</dbReference>
<dbReference type="EMBL" id="MN577568">
    <property type="protein sequence ID" value="QGT50173.1"/>
    <property type="molecule type" value="Genomic_DNA"/>
</dbReference>
<dbReference type="AlphaFoldDB" id="A0A650EKK8"/>
<dbReference type="GO" id="GO:0005524">
    <property type="term" value="F:ATP binding"/>
    <property type="evidence" value="ECO:0007669"/>
    <property type="project" value="UniProtKB-UniRule"/>
</dbReference>
<evidence type="ECO:0000256" key="5">
    <source>
        <dbReference type="ARBA" id="ARBA00048539"/>
    </source>
</evidence>
<dbReference type="GO" id="GO:0006400">
    <property type="term" value="P:tRNA modification"/>
    <property type="evidence" value="ECO:0007669"/>
    <property type="project" value="UniProtKB-UniRule"/>
</dbReference>
<keyword evidence="2 6" id="KW-0819">tRNA processing</keyword>
<keyword evidence="4 6" id="KW-0067">ATP-binding</keyword>
<evidence type="ECO:0000256" key="3">
    <source>
        <dbReference type="ARBA" id="ARBA00022741"/>
    </source>
</evidence>
<dbReference type="NCBIfam" id="TIGR02432">
    <property type="entry name" value="lysidine_TilS_N"/>
    <property type="match status" value="1"/>
</dbReference>
<accession>A0A650EKK8</accession>
<dbReference type="HAMAP" id="MF_01161">
    <property type="entry name" value="tRNA_Ile_lys_synt"/>
    <property type="match status" value="1"/>
</dbReference>
<name>A0A650EKK8_9HELI</name>
<keyword evidence="6" id="KW-0963">Cytoplasm</keyword>
<keyword evidence="1 6" id="KW-0436">Ligase</keyword>
<comment type="similarity">
    <text evidence="6">Belongs to the tRNA(Ile)-lysidine synthase family.</text>
</comment>
<dbReference type="GO" id="GO:0032267">
    <property type="term" value="F:tRNA(Ile)-lysidine synthase activity"/>
    <property type="evidence" value="ECO:0007669"/>
    <property type="project" value="UniProtKB-EC"/>
</dbReference>
<evidence type="ECO:0000256" key="1">
    <source>
        <dbReference type="ARBA" id="ARBA00022598"/>
    </source>
</evidence>
<dbReference type="InterPro" id="IPR011063">
    <property type="entry name" value="TilS/TtcA_N"/>
</dbReference>
<organism evidence="8">
    <name type="scientific">uncultured Helicobacter sp</name>
    <dbReference type="NCBI Taxonomy" id="175537"/>
    <lineage>
        <taxon>Bacteria</taxon>
        <taxon>Pseudomonadati</taxon>
        <taxon>Campylobacterota</taxon>
        <taxon>Epsilonproteobacteria</taxon>
        <taxon>Campylobacterales</taxon>
        <taxon>Helicobacteraceae</taxon>
        <taxon>Helicobacter</taxon>
        <taxon>environmental samples</taxon>
    </lineage>
</organism>
<reference evidence="8" key="1">
    <citation type="journal article" date="2020" name="J. ISSAAS">
        <title>Lactobacilli and other gastrointestinal microbiota of Peromyscus leucopus, reservoir host for agents of Lyme disease and other zoonoses in North America.</title>
        <authorList>
            <person name="Milovic A."/>
            <person name="Bassam K."/>
            <person name="Shao H."/>
            <person name="Chatzistamou I."/>
            <person name="Tufts D.M."/>
            <person name="Diuk-Wasser M."/>
            <person name="Barbour A.G."/>
        </authorList>
    </citation>
    <scope>NUCLEOTIDE SEQUENCE</scope>
    <source>
        <strain evidence="8">LL4</strain>
    </source>
</reference>
<comment type="catalytic activity">
    <reaction evidence="5 6">
        <text>cytidine(34) in tRNA(Ile2) + L-lysine + ATP = lysidine(34) in tRNA(Ile2) + AMP + diphosphate + H(+)</text>
        <dbReference type="Rhea" id="RHEA:43744"/>
        <dbReference type="Rhea" id="RHEA-COMP:10625"/>
        <dbReference type="Rhea" id="RHEA-COMP:10670"/>
        <dbReference type="ChEBI" id="CHEBI:15378"/>
        <dbReference type="ChEBI" id="CHEBI:30616"/>
        <dbReference type="ChEBI" id="CHEBI:32551"/>
        <dbReference type="ChEBI" id="CHEBI:33019"/>
        <dbReference type="ChEBI" id="CHEBI:82748"/>
        <dbReference type="ChEBI" id="CHEBI:83665"/>
        <dbReference type="ChEBI" id="CHEBI:456215"/>
        <dbReference type="EC" id="6.3.4.19"/>
    </reaction>
</comment>
<dbReference type="PANTHER" id="PTHR43033:SF1">
    <property type="entry name" value="TRNA(ILE)-LYSIDINE SYNTHASE-RELATED"/>
    <property type="match status" value="1"/>
</dbReference>
<dbReference type="GO" id="GO:0005737">
    <property type="term" value="C:cytoplasm"/>
    <property type="evidence" value="ECO:0007669"/>
    <property type="project" value="UniProtKB-SubCell"/>
</dbReference>
<evidence type="ECO:0000313" key="8">
    <source>
        <dbReference type="EMBL" id="QGT50173.1"/>
    </source>
</evidence>
<dbReference type="InterPro" id="IPR014729">
    <property type="entry name" value="Rossmann-like_a/b/a_fold"/>
</dbReference>